<evidence type="ECO:0000256" key="1">
    <source>
        <dbReference type="SAM" id="MobiDB-lite"/>
    </source>
</evidence>
<accession>A0ABT0P854</accession>
<dbReference type="EMBL" id="JAMCCK010000123">
    <property type="protein sequence ID" value="MCL3999058.1"/>
    <property type="molecule type" value="Genomic_DNA"/>
</dbReference>
<feature type="region of interest" description="Disordered" evidence="1">
    <location>
        <begin position="188"/>
        <end position="249"/>
    </location>
</feature>
<comment type="caution">
    <text evidence="2">The sequence shown here is derived from an EMBL/GenBank/DDBJ whole genome shotgun (WGS) entry which is preliminary data.</text>
</comment>
<dbReference type="RefSeq" id="WP_249493589.1">
    <property type="nucleotide sequence ID" value="NZ_JAMCCK010000123.1"/>
</dbReference>
<keyword evidence="3" id="KW-1185">Reference proteome</keyword>
<sequence length="414" mass="45947">MMQHAHAPVHATAAPPCPPRGENRISLNSRFLLVCEHADQEVGTTASRRARRGDFLRAATWAITHRLHPKASDTTLRVARDLAARLNADGHVAYCRDTMWRRLGISRRTLERHIAILRELGLLVWAVHGTRTNTRPAGSGEWAGTATIYAAVVPPAWDDARGHRVSGRGYHARHIGFTEHGRQLAIADARRRARPKRRRDTPSCKTNHLRPTAEMRGKKNNTSAPRGARPRSRRRHEIPEPYRASPGQAAHAVSVAAWVRPRVPWTQGEGLRRLAFALRPWIATGLSAADIAADLSVWRVPRRPASPAGLIMARWSETESQNERAAGPGNREDRASTVPPNAAFLKAVDAVRARLTSVSPPVEPEPDPPGFVIRDRILASLAQADRAHRARTAEQCLTYAEWEAVCDARERASW</sequence>
<reference evidence="2 3" key="1">
    <citation type="submission" date="2022-05" db="EMBL/GenBank/DDBJ databases">
        <title>Genome Resource of Streptomyces lavenduligriseus GA1-1, a Strain with Broad-Spectrum Antifungal Activity against Phytopathogenic Fungi.</title>
        <authorList>
            <person name="Qi D."/>
        </authorList>
    </citation>
    <scope>NUCLEOTIDE SEQUENCE [LARGE SCALE GENOMIC DNA]</scope>
    <source>
        <strain evidence="2 3">GA1-1</strain>
    </source>
</reference>
<protein>
    <submittedName>
        <fullName evidence="2">Helix-turn-helix domain-containing protein</fullName>
    </submittedName>
</protein>
<gene>
    <name evidence="2" type="ORF">M4438_37175</name>
</gene>
<feature type="region of interest" description="Disordered" evidence="1">
    <location>
        <begin position="316"/>
        <end position="337"/>
    </location>
</feature>
<name>A0ABT0P854_9ACTN</name>
<evidence type="ECO:0000313" key="3">
    <source>
        <dbReference type="Proteomes" id="UP001202052"/>
    </source>
</evidence>
<dbReference type="Proteomes" id="UP001202052">
    <property type="component" value="Unassembled WGS sequence"/>
</dbReference>
<dbReference type="SUPFAM" id="SSF46785">
    <property type="entry name" value="Winged helix' DNA-binding domain"/>
    <property type="match status" value="1"/>
</dbReference>
<organism evidence="2 3">
    <name type="scientific">Streptomyces lavenduligriseus</name>
    <dbReference type="NCBI Taxonomy" id="67315"/>
    <lineage>
        <taxon>Bacteria</taxon>
        <taxon>Bacillati</taxon>
        <taxon>Actinomycetota</taxon>
        <taxon>Actinomycetes</taxon>
        <taxon>Kitasatosporales</taxon>
        <taxon>Streptomycetaceae</taxon>
        <taxon>Streptomyces</taxon>
    </lineage>
</organism>
<feature type="region of interest" description="Disordered" evidence="1">
    <location>
        <begin position="1"/>
        <end position="20"/>
    </location>
</feature>
<proteinExistence type="predicted"/>
<feature type="compositionally biased region" description="Low complexity" evidence="1">
    <location>
        <begin position="1"/>
        <end position="14"/>
    </location>
</feature>
<dbReference type="InterPro" id="IPR036390">
    <property type="entry name" value="WH_DNA-bd_sf"/>
</dbReference>
<evidence type="ECO:0000313" key="2">
    <source>
        <dbReference type="EMBL" id="MCL3999058.1"/>
    </source>
</evidence>